<comment type="caution">
    <text evidence="3">The sequence shown here is derived from an EMBL/GenBank/DDBJ whole genome shotgun (WGS) entry which is preliminary data.</text>
</comment>
<dbReference type="RefSeq" id="WP_128148243.1">
    <property type="nucleotide sequence ID" value="NZ_SAVB01000007.1"/>
</dbReference>
<dbReference type="EMBL" id="SAVB01000007">
    <property type="protein sequence ID" value="RWR50117.1"/>
    <property type="molecule type" value="Genomic_DNA"/>
</dbReference>
<feature type="chain" id="PRO_5019035758" evidence="2">
    <location>
        <begin position="18"/>
        <end position="356"/>
    </location>
</feature>
<gene>
    <name evidence="3" type="ORF">EOW65_06915</name>
</gene>
<evidence type="ECO:0000256" key="1">
    <source>
        <dbReference type="ARBA" id="ARBA00022729"/>
    </source>
</evidence>
<dbReference type="OrthoDB" id="8673316at2"/>
<dbReference type="Gene3D" id="3.40.190.10">
    <property type="entry name" value="Periplasmic binding protein-like II"/>
    <property type="match status" value="2"/>
</dbReference>
<sequence>MIRALLCALLLAQPVAAQELPPGLEDMAQFGPAPGQPAEAVQPLRLRSTTDIDVLRPAMQAFAARHPEMSVTYEQWSSNGLYEVTRRECAAGHAGADAAFSSAVDQLVELVDLGCAEPYRSALTAALPDSRRWRDEIWGLTREPAVIIYNARLVPPEDVPRDRFALLDLMRRPDRRYDGRIATYDISRSGLGYLFAFADSLEASTFGALLEGFGRSQAVATCCSAEIIDAVARGEYLMAYNVLGSYVEERHLPDVATVWPSDYTLFLSRAYMIPRGARGAAAAQELLDFLLSTEGQQVLTRIGLVAREDAAEAGRHDSAERPIRTGPVLLVARDTHKATALLRRWRETFVERGARP</sequence>
<dbReference type="PANTHER" id="PTHR30006:SF25">
    <property type="entry name" value="PHOSPHOGLYCERATE TRANSPORT REGULATORY PROTEIN PGTC"/>
    <property type="match status" value="1"/>
</dbReference>
<evidence type="ECO:0000256" key="2">
    <source>
        <dbReference type="SAM" id="SignalP"/>
    </source>
</evidence>
<keyword evidence="4" id="KW-1185">Reference proteome</keyword>
<keyword evidence="1 2" id="KW-0732">Signal</keyword>
<organism evidence="3 4">
    <name type="scientific">Paenirhodobacter ferrireducens</name>
    <dbReference type="NCBI Taxonomy" id="1215032"/>
    <lineage>
        <taxon>Bacteria</taxon>
        <taxon>Pseudomonadati</taxon>
        <taxon>Pseudomonadota</taxon>
        <taxon>Alphaproteobacteria</taxon>
        <taxon>Rhodobacterales</taxon>
        <taxon>Rhodobacter group</taxon>
        <taxon>Paenirhodobacter</taxon>
    </lineage>
</organism>
<evidence type="ECO:0000313" key="3">
    <source>
        <dbReference type="EMBL" id="RWR50117.1"/>
    </source>
</evidence>
<protein>
    <submittedName>
        <fullName evidence="3">ABC transporter substrate-binding protein</fullName>
    </submittedName>
</protein>
<dbReference type="AlphaFoldDB" id="A0A443LLP5"/>
<name>A0A443LLP5_9RHOB</name>
<feature type="signal peptide" evidence="2">
    <location>
        <begin position="1"/>
        <end position="17"/>
    </location>
</feature>
<proteinExistence type="predicted"/>
<dbReference type="GO" id="GO:0030288">
    <property type="term" value="C:outer membrane-bounded periplasmic space"/>
    <property type="evidence" value="ECO:0007669"/>
    <property type="project" value="TreeGrafter"/>
</dbReference>
<dbReference type="Proteomes" id="UP000286594">
    <property type="component" value="Unassembled WGS sequence"/>
</dbReference>
<evidence type="ECO:0000313" key="4">
    <source>
        <dbReference type="Proteomes" id="UP000286594"/>
    </source>
</evidence>
<dbReference type="SUPFAM" id="SSF53850">
    <property type="entry name" value="Periplasmic binding protein-like II"/>
    <property type="match status" value="1"/>
</dbReference>
<dbReference type="PANTHER" id="PTHR30006">
    <property type="entry name" value="THIAMINE-BINDING PERIPLASMIC PROTEIN-RELATED"/>
    <property type="match status" value="1"/>
</dbReference>
<dbReference type="Pfam" id="PF13531">
    <property type="entry name" value="SBP_bac_11"/>
    <property type="match status" value="1"/>
</dbReference>
<accession>A0A443LLP5</accession>
<reference evidence="3 4" key="1">
    <citation type="submission" date="2019-01" db="EMBL/GenBank/DDBJ databases">
        <title>Sinorhodobacter populi sp. nov. isolated from the symptomatic bark tissue of Populus euramericana canker.</title>
        <authorList>
            <person name="Xu G."/>
        </authorList>
    </citation>
    <scope>NUCLEOTIDE SEQUENCE [LARGE SCALE GENOMIC DNA]</scope>
    <source>
        <strain evidence="3 4">CCTCC AB2012026</strain>
    </source>
</reference>